<evidence type="ECO:0000256" key="1">
    <source>
        <dbReference type="SAM" id="SignalP"/>
    </source>
</evidence>
<protein>
    <submittedName>
        <fullName evidence="2">Pco066552</fullName>
    </submittedName>
</protein>
<keyword evidence="1" id="KW-0732">Signal</keyword>
<feature type="chain" id="PRO_5002046555" evidence="1">
    <location>
        <begin position="17"/>
        <end position="91"/>
    </location>
</feature>
<feature type="signal peptide" evidence="1">
    <location>
        <begin position="1"/>
        <end position="16"/>
    </location>
</feature>
<reference evidence="2" key="2">
    <citation type="journal article" date="2015" name="Data Brief">
        <title>Shoot transcriptome of the giant reed, Arundo donax.</title>
        <authorList>
            <person name="Barrero R.A."/>
            <person name="Guerrero F.D."/>
            <person name="Moolhuijzen P."/>
            <person name="Goolsby J.A."/>
            <person name="Tidwell J."/>
            <person name="Bellgard S.E."/>
            <person name="Bellgard M.I."/>
        </authorList>
    </citation>
    <scope>NUCLEOTIDE SEQUENCE</scope>
    <source>
        <tissue evidence="2">Shoot tissue taken approximately 20 cm above the soil surface</tissue>
    </source>
</reference>
<reference evidence="2" key="1">
    <citation type="submission" date="2014-09" db="EMBL/GenBank/DDBJ databases">
        <authorList>
            <person name="Magalhaes I.L.F."/>
            <person name="Oliveira U."/>
            <person name="Santos F.R."/>
            <person name="Vidigal T.H.D.A."/>
            <person name="Brescovit A.D."/>
            <person name="Santos A.J."/>
        </authorList>
    </citation>
    <scope>NUCLEOTIDE SEQUENCE</scope>
    <source>
        <tissue evidence="2">Shoot tissue taken approximately 20 cm above the soil surface</tissue>
    </source>
</reference>
<dbReference type="EMBL" id="GBRH01163899">
    <property type="protein sequence ID" value="JAE33997.1"/>
    <property type="molecule type" value="Transcribed_RNA"/>
</dbReference>
<name>A0A0A9HB59_ARUDO</name>
<dbReference type="AlphaFoldDB" id="A0A0A9HB59"/>
<accession>A0A0A9HB59</accession>
<organism evidence="2">
    <name type="scientific">Arundo donax</name>
    <name type="common">Giant reed</name>
    <name type="synonym">Donax arundinaceus</name>
    <dbReference type="NCBI Taxonomy" id="35708"/>
    <lineage>
        <taxon>Eukaryota</taxon>
        <taxon>Viridiplantae</taxon>
        <taxon>Streptophyta</taxon>
        <taxon>Embryophyta</taxon>
        <taxon>Tracheophyta</taxon>
        <taxon>Spermatophyta</taxon>
        <taxon>Magnoliopsida</taxon>
        <taxon>Liliopsida</taxon>
        <taxon>Poales</taxon>
        <taxon>Poaceae</taxon>
        <taxon>PACMAD clade</taxon>
        <taxon>Arundinoideae</taxon>
        <taxon>Arundineae</taxon>
        <taxon>Arundo</taxon>
    </lineage>
</organism>
<sequence length="91" mass="9781">MTVAVLFLPWIKIASTMKRTCIQNKTATAPLPLPQELQVDALVSTPACWVLVPCSPEAVADGGTYILALRRISATTQCLRLLKGLEGSNLT</sequence>
<evidence type="ECO:0000313" key="2">
    <source>
        <dbReference type="EMBL" id="JAE33997.1"/>
    </source>
</evidence>
<proteinExistence type="predicted"/>